<evidence type="ECO:0000313" key="2">
    <source>
        <dbReference type="Proteomes" id="UP000229981"/>
    </source>
</evidence>
<organism evidence="1 2">
    <name type="scientific">Candidatus Beckwithbacteria bacterium CG22_combo_CG10-13_8_21_14_all_01_47_9</name>
    <dbReference type="NCBI Taxonomy" id="1974496"/>
    <lineage>
        <taxon>Bacteria</taxon>
        <taxon>Candidatus Beckwithiibacteriota</taxon>
    </lineage>
</organism>
<evidence type="ECO:0000313" key="1">
    <source>
        <dbReference type="EMBL" id="PIP87894.1"/>
    </source>
</evidence>
<name>A0A2H0E0C8_9BACT</name>
<dbReference type="AlphaFoldDB" id="A0A2H0E0C8"/>
<reference evidence="1 2" key="1">
    <citation type="submission" date="2017-09" db="EMBL/GenBank/DDBJ databases">
        <title>Depth-based differentiation of microbial function through sediment-hosted aquifers and enrichment of novel symbionts in the deep terrestrial subsurface.</title>
        <authorList>
            <person name="Probst A.J."/>
            <person name="Ladd B."/>
            <person name="Jarett J.K."/>
            <person name="Geller-Mcgrath D.E."/>
            <person name="Sieber C.M."/>
            <person name="Emerson J.B."/>
            <person name="Anantharaman K."/>
            <person name="Thomas B.C."/>
            <person name="Malmstrom R."/>
            <person name="Stieglmeier M."/>
            <person name="Klingl A."/>
            <person name="Woyke T."/>
            <person name="Ryan C.M."/>
            <person name="Banfield J.F."/>
        </authorList>
    </citation>
    <scope>NUCLEOTIDE SEQUENCE [LARGE SCALE GENOMIC DNA]</scope>
    <source>
        <strain evidence="1">CG22_combo_CG10-13_8_21_14_all_01_47_9</strain>
    </source>
</reference>
<dbReference type="Proteomes" id="UP000229981">
    <property type="component" value="Unassembled WGS sequence"/>
</dbReference>
<comment type="caution">
    <text evidence="1">The sequence shown here is derived from an EMBL/GenBank/DDBJ whole genome shotgun (WGS) entry which is preliminary data.</text>
</comment>
<gene>
    <name evidence="1" type="ORF">COW80_03395</name>
</gene>
<proteinExistence type="predicted"/>
<sequence length="293" mass="32887">LKPQAKTLELAVNTVRQITIDQEIIIDTAFLMTDILLNRPPEFEFFPRFPKEEVVQFCRLAAENRLGGEAIPIASPVCPDYPPAGYSLGEGVPLTAQIVLDRLTTMREFFGKRNFPFFIQMHVGDIEVFDRLILQASGETTENFLKKTAGSIAATQEKIYQLGIEGIIQCGSMLEAFNQAGLDRSVLREANAQKILDHENRKVNRAIEFLVTERVRLGDFDLVDQSNHKPMAAAELANYATYGDFINGQAVILSQDTLNSVPAYNFLRNGKDKLFNPTIYLKPIRSIRGAYEP</sequence>
<feature type="non-terminal residue" evidence="1">
    <location>
        <position position="1"/>
    </location>
</feature>
<dbReference type="EMBL" id="PCTU01000085">
    <property type="protein sequence ID" value="PIP87894.1"/>
    <property type="molecule type" value="Genomic_DNA"/>
</dbReference>
<protein>
    <submittedName>
        <fullName evidence="1">Uncharacterized protein</fullName>
    </submittedName>
</protein>
<accession>A0A2H0E0C8</accession>